<evidence type="ECO:0000256" key="3">
    <source>
        <dbReference type="HAMAP-Rule" id="MF_01367"/>
    </source>
</evidence>
<evidence type="ECO:0000313" key="6">
    <source>
        <dbReference type="EMBL" id="UUD37094.1"/>
    </source>
</evidence>
<evidence type="ECO:0000256" key="4">
    <source>
        <dbReference type="RuleBase" id="RU003949"/>
    </source>
</evidence>
<organism evidence="6 7">
    <name type="scientific">Mycoplasmopsis equigenitalium</name>
    <dbReference type="NCBI Taxonomy" id="114883"/>
    <lineage>
        <taxon>Bacteria</taxon>
        <taxon>Bacillati</taxon>
        <taxon>Mycoplasmatota</taxon>
        <taxon>Mycoplasmoidales</taxon>
        <taxon>Metamycoplasmataceae</taxon>
        <taxon>Mycoplasmopsis</taxon>
    </lineage>
</organism>
<evidence type="ECO:0000256" key="5">
    <source>
        <dbReference type="RuleBase" id="RU003950"/>
    </source>
</evidence>
<dbReference type="GO" id="GO:0005840">
    <property type="term" value="C:ribosome"/>
    <property type="evidence" value="ECO:0007669"/>
    <property type="project" value="UniProtKB-KW"/>
</dbReference>
<dbReference type="CDD" id="cd00337">
    <property type="entry name" value="Ribosomal_uL14"/>
    <property type="match status" value="1"/>
</dbReference>
<gene>
    <name evidence="3 6" type="primary">rplN</name>
    <name evidence="6" type="ORF">NPA09_00755</name>
</gene>
<dbReference type="PANTHER" id="PTHR11761:SF3">
    <property type="entry name" value="LARGE RIBOSOMAL SUBUNIT PROTEIN UL14M"/>
    <property type="match status" value="1"/>
</dbReference>
<dbReference type="SMART" id="SM01374">
    <property type="entry name" value="Ribosomal_L14"/>
    <property type="match status" value="1"/>
</dbReference>
<dbReference type="InterPro" id="IPR000218">
    <property type="entry name" value="Ribosomal_uL14"/>
</dbReference>
<dbReference type="InterPro" id="IPR005745">
    <property type="entry name" value="Ribosomal_uL14_bac-type"/>
</dbReference>
<dbReference type="Gene3D" id="2.40.150.20">
    <property type="entry name" value="Ribosomal protein L14"/>
    <property type="match status" value="1"/>
</dbReference>
<name>A0ABY5J1H9_9BACT</name>
<evidence type="ECO:0000256" key="2">
    <source>
        <dbReference type="ARBA" id="ARBA00023274"/>
    </source>
</evidence>
<proteinExistence type="inferred from homology"/>
<dbReference type="NCBIfam" id="TIGR01067">
    <property type="entry name" value="rplN_bact"/>
    <property type="match status" value="1"/>
</dbReference>
<comment type="subunit">
    <text evidence="3">Part of the 50S ribosomal subunit. Forms a cluster with proteins L3 and L19. In the 70S ribosome, L14 and L19 interact and together make contacts with the 16S rRNA in bridges B5 and B8.</text>
</comment>
<dbReference type="SUPFAM" id="SSF50193">
    <property type="entry name" value="Ribosomal protein L14"/>
    <property type="match status" value="1"/>
</dbReference>
<keyword evidence="1 3" id="KW-0689">Ribosomal protein</keyword>
<dbReference type="EMBL" id="CP101808">
    <property type="protein sequence ID" value="UUD37094.1"/>
    <property type="molecule type" value="Genomic_DNA"/>
</dbReference>
<evidence type="ECO:0000256" key="1">
    <source>
        <dbReference type="ARBA" id="ARBA00022980"/>
    </source>
</evidence>
<dbReference type="HAMAP" id="MF_01367">
    <property type="entry name" value="Ribosomal_uL14"/>
    <property type="match status" value="1"/>
</dbReference>
<evidence type="ECO:0000313" key="7">
    <source>
        <dbReference type="Proteomes" id="UP001059576"/>
    </source>
</evidence>
<dbReference type="Proteomes" id="UP001059576">
    <property type="component" value="Chromosome"/>
</dbReference>
<dbReference type="Pfam" id="PF00238">
    <property type="entry name" value="Ribosomal_L14"/>
    <property type="match status" value="1"/>
</dbReference>
<dbReference type="PANTHER" id="PTHR11761">
    <property type="entry name" value="50S/60S RIBOSOMAL PROTEIN L14/L23"/>
    <property type="match status" value="1"/>
</dbReference>
<reference evidence="6" key="1">
    <citation type="submission" date="2022-07" db="EMBL/GenBank/DDBJ databases">
        <title>Complete genome of Mycoplasma equigenitalium type strain T37.</title>
        <authorList>
            <person name="Spergser J."/>
        </authorList>
    </citation>
    <scope>NUCLEOTIDE SEQUENCE</scope>
    <source>
        <strain evidence="6">T37</strain>
    </source>
</reference>
<protein>
    <recommendedName>
        <fullName evidence="3">Large ribosomal subunit protein uL14</fullName>
    </recommendedName>
</protein>
<dbReference type="InterPro" id="IPR036853">
    <property type="entry name" value="Ribosomal_uL14_sf"/>
</dbReference>
<accession>A0ABY5J1H9</accession>
<dbReference type="RefSeq" id="WP_129722295.1">
    <property type="nucleotide sequence ID" value="NZ_CP101808.1"/>
</dbReference>
<keyword evidence="2 3" id="KW-0687">Ribonucleoprotein</keyword>
<keyword evidence="3 5" id="KW-0699">rRNA-binding</keyword>
<keyword evidence="3 5" id="KW-0694">RNA-binding</keyword>
<keyword evidence="7" id="KW-1185">Reference proteome</keyword>
<comment type="similarity">
    <text evidence="3 4">Belongs to the universal ribosomal protein uL14 family.</text>
</comment>
<comment type="function">
    <text evidence="3 5">Binds to 23S rRNA. Forms part of two intersubunit bridges in the 70S ribosome.</text>
</comment>
<sequence length="122" mass="13232">MIQELSVANVADNSGAKLVRVIRNVGGSVKKSSYIGDIVTCSVIKAQPDGLVKEGQVVKAVVVRSKYGIRRSNGSYIRFDDNAVVLIKEDKTPRGTRVFGSVARELRDLGFAKIVSLAPEVW</sequence>
<dbReference type="PROSITE" id="PS00049">
    <property type="entry name" value="RIBOSOMAL_L14"/>
    <property type="match status" value="1"/>
</dbReference>
<dbReference type="InterPro" id="IPR019972">
    <property type="entry name" value="Ribosomal_uL14_CS"/>
</dbReference>